<name>A0A521FEQ4_9FLAO</name>
<dbReference type="EMBL" id="FXTQ01000010">
    <property type="protein sequence ID" value="SMO94464.1"/>
    <property type="molecule type" value="Genomic_DNA"/>
</dbReference>
<dbReference type="Proteomes" id="UP000319267">
    <property type="component" value="Unassembled WGS sequence"/>
</dbReference>
<evidence type="ECO:0000313" key="1">
    <source>
        <dbReference type="EMBL" id="SMO94464.1"/>
    </source>
</evidence>
<evidence type="ECO:0000313" key="2">
    <source>
        <dbReference type="Proteomes" id="UP000319267"/>
    </source>
</evidence>
<protein>
    <submittedName>
        <fullName evidence="1">Uncharacterized protein</fullName>
    </submittedName>
</protein>
<organism evidence="1 2">
    <name type="scientific">Flavobacterium nitrogenifigens</name>
    <dbReference type="NCBI Taxonomy" id="1617283"/>
    <lineage>
        <taxon>Bacteria</taxon>
        <taxon>Pseudomonadati</taxon>
        <taxon>Bacteroidota</taxon>
        <taxon>Flavobacteriia</taxon>
        <taxon>Flavobacteriales</taxon>
        <taxon>Flavobacteriaceae</taxon>
        <taxon>Flavobacterium</taxon>
    </lineage>
</organism>
<proteinExistence type="predicted"/>
<reference evidence="1 2" key="1">
    <citation type="submission" date="2017-05" db="EMBL/GenBank/DDBJ databases">
        <authorList>
            <person name="Varghese N."/>
            <person name="Submissions S."/>
        </authorList>
    </citation>
    <scope>NUCLEOTIDE SEQUENCE [LARGE SCALE GENOMIC DNA]</scope>
    <source>
        <strain evidence="1 2">DSM 29982</strain>
    </source>
</reference>
<accession>A0A521FEQ4</accession>
<gene>
    <name evidence="1" type="ORF">SAMN06265220_11039</name>
</gene>
<sequence>MRPYFLSAWQNFVSNYNLKPNLGLWNKFRLMEAITLAMLGSLTYY</sequence>
<dbReference type="AlphaFoldDB" id="A0A521FEQ4"/>
<keyword evidence="2" id="KW-1185">Reference proteome</keyword>